<dbReference type="InterPro" id="IPR011765">
    <property type="entry name" value="Pept_M16_N"/>
</dbReference>
<dbReference type="eggNOG" id="COG0612">
    <property type="taxonomic scope" value="Bacteria"/>
</dbReference>
<protein>
    <submittedName>
        <fullName evidence="6">Metalloendopeptidase</fullName>
        <ecNumber evidence="6">3.4.24.-</ecNumber>
    </submittedName>
</protein>
<feature type="region of interest" description="Disordered" evidence="3">
    <location>
        <begin position="1"/>
        <end position="42"/>
    </location>
</feature>
<feature type="domain" description="Peptidase M16 N-terminal" evidence="4">
    <location>
        <begin position="101"/>
        <end position="247"/>
    </location>
</feature>
<keyword evidence="6" id="KW-0378">Hydrolase</keyword>
<evidence type="ECO:0000256" key="3">
    <source>
        <dbReference type="SAM" id="MobiDB-lite"/>
    </source>
</evidence>
<dbReference type="GO" id="GO:0006508">
    <property type="term" value="P:proteolysis"/>
    <property type="evidence" value="ECO:0007669"/>
    <property type="project" value="InterPro"/>
</dbReference>
<dbReference type="PANTHER" id="PTHR11851">
    <property type="entry name" value="METALLOPROTEASE"/>
    <property type="match status" value="1"/>
</dbReference>
<dbReference type="InterPro" id="IPR050361">
    <property type="entry name" value="MPP/UQCRC_Complex"/>
</dbReference>
<proteinExistence type="inferred from homology"/>
<dbReference type="InterPro" id="IPR011249">
    <property type="entry name" value="Metalloenz_LuxS/M16"/>
</dbReference>
<evidence type="ECO:0000256" key="1">
    <source>
        <dbReference type="ARBA" id="ARBA00007261"/>
    </source>
</evidence>
<dbReference type="PANTHER" id="PTHR11851:SF49">
    <property type="entry name" value="MITOCHONDRIAL-PROCESSING PEPTIDASE SUBUNIT ALPHA"/>
    <property type="match status" value="1"/>
</dbReference>
<dbReference type="Proteomes" id="UP000008710">
    <property type="component" value="Chromosome"/>
</dbReference>
<feature type="domain" description="Peptidase M16 C-terminal" evidence="5">
    <location>
        <begin position="254"/>
        <end position="432"/>
    </location>
</feature>
<organism evidence="6 7">
    <name type="scientific">Rhodococcus jostii (strain RHA1)</name>
    <dbReference type="NCBI Taxonomy" id="101510"/>
    <lineage>
        <taxon>Bacteria</taxon>
        <taxon>Bacillati</taxon>
        <taxon>Actinomycetota</taxon>
        <taxon>Actinomycetes</taxon>
        <taxon>Mycobacteriales</taxon>
        <taxon>Nocardiaceae</taxon>
        <taxon>Rhodococcus</taxon>
    </lineage>
</organism>
<feature type="compositionally biased region" description="Polar residues" evidence="3">
    <location>
        <begin position="1"/>
        <end position="12"/>
    </location>
</feature>
<evidence type="ECO:0000313" key="6">
    <source>
        <dbReference type="EMBL" id="ABG98506.1"/>
    </source>
</evidence>
<dbReference type="SUPFAM" id="SSF63411">
    <property type="entry name" value="LuxS/MPP-like metallohydrolase"/>
    <property type="match status" value="2"/>
</dbReference>
<feature type="compositionally biased region" description="Basic and acidic residues" evidence="3">
    <location>
        <begin position="24"/>
        <end position="42"/>
    </location>
</feature>
<dbReference type="KEGG" id="rha:RHA1_ro06734"/>
<evidence type="ECO:0000259" key="4">
    <source>
        <dbReference type="Pfam" id="PF00675"/>
    </source>
</evidence>
<name>Q0S1T0_RHOJR</name>
<dbReference type="EMBL" id="CP000431">
    <property type="protein sequence ID" value="ABG98506.1"/>
    <property type="molecule type" value="Genomic_DNA"/>
</dbReference>
<dbReference type="Pfam" id="PF05193">
    <property type="entry name" value="Peptidase_M16_C"/>
    <property type="match status" value="1"/>
</dbReference>
<evidence type="ECO:0000313" key="7">
    <source>
        <dbReference type="Proteomes" id="UP000008710"/>
    </source>
</evidence>
<sequence>MSGSRGSSQPGTQRRGSCCSRCGRPQEKRADRARNHIADAGDRRPRAACKVCRSTTPSFRGLLNHYMAKIDRSRTAALTQAPTLHEPDAGVRRTVLPGGLRVVTEYVPGVRSASVGVWVGVGSRDEQPTVAGAAHFLEHLLFKATPSRSALDIAQVMDGVGGELNAFTSKEHTCFYAHVLDDDLPLAIDLVSDVVLRGRCRSADVDVERQVVLEEISMRDDDPEDLLGDAFLTALYGDHPVGRPVIGSVESIESMTRTQLHSFHVRRYTPPRMVVAVAGNVEHEPTVELVRRAFAGHLDSASEPAPRRAGTLRLRAEPTLSLTNRDSEQVHLSLGVRAFGRHESHRWALSVLNAAVGGGLSSRLFQEVREIRGLAYSVYSGIDTFSDTGAFSIYAGCQPENLGEVTTVIREVLSNVAADGITDAECARAKGSLRGGLVLGLEDSGSRMHRIGRSELNYGNHRSITETLSKIDAVTTDEVRDVARVLLQRPFGAAVVGPYRRKRDLPASVRGIVR</sequence>
<dbReference type="Pfam" id="PF00675">
    <property type="entry name" value="Peptidase_M16"/>
    <property type="match status" value="1"/>
</dbReference>
<dbReference type="PROSITE" id="PS00143">
    <property type="entry name" value="INSULINASE"/>
    <property type="match status" value="1"/>
</dbReference>
<dbReference type="AlphaFoldDB" id="Q0S1T0"/>
<dbReference type="EC" id="3.4.24.-" evidence="6"/>
<dbReference type="Gene3D" id="3.30.830.10">
    <property type="entry name" value="Metalloenzyme, LuxS/M16 peptidase-like"/>
    <property type="match status" value="2"/>
</dbReference>
<dbReference type="GO" id="GO:0004222">
    <property type="term" value="F:metalloendopeptidase activity"/>
    <property type="evidence" value="ECO:0007669"/>
    <property type="project" value="InterPro"/>
</dbReference>
<reference evidence="7" key="1">
    <citation type="journal article" date="2006" name="Proc. Natl. Acad. Sci. U.S.A.">
        <title>The complete genome of Rhodococcus sp. RHA1 provides insights into a catabolic powerhouse.</title>
        <authorList>
            <person name="McLeod M.P."/>
            <person name="Warren R.L."/>
            <person name="Hsiao W.W.L."/>
            <person name="Araki N."/>
            <person name="Myhre M."/>
            <person name="Fernandes C."/>
            <person name="Miyazawa D."/>
            <person name="Wong W."/>
            <person name="Lillquist A.L."/>
            <person name="Wang D."/>
            <person name="Dosanjh M."/>
            <person name="Hara H."/>
            <person name="Petrescu A."/>
            <person name="Morin R.D."/>
            <person name="Yang G."/>
            <person name="Stott J.M."/>
            <person name="Schein J.E."/>
            <person name="Shin H."/>
            <person name="Smailus D."/>
            <person name="Siddiqui A.S."/>
            <person name="Marra M.A."/>
            <person name="Jones S.J.M."/>
            <person name="Holt R."/>
            <person name="Brinkman F.S.L."/>
            <person name="Miyauchi K."/>
            <person name="Fukuda M."/>
            <person name="Davies J.E."/>
            <person name="Mohn W.W."/>
            <person name="Eltis L.D."/>
        </authorList>
    </citation>
    <scope>NUCLEOTIDE SEQUENCE [LARGE SCALE GENOMIC DNA]</scope>
    <source>
        <strain evidence="7">RHA1</strain>
    </source>
</reference>
<dbReference type="InterPro" id="IPR007863">
    <property type="entry name" value="Peptidase_M16_C"/>
</dbReference>
<dbReference type="FunFam" id="3.30.830.10:FF:000008">
    <property type="entry name" value="Mitochondrial-processing peptidase subunit beta"/>
    <property type="match status" value="1"/>
</dbReference>
<dbReference type="GO" id="GO:0046872">
    <property type="term" value="F:metal ion binding"/>
    <property type="evidence" value="ECO:0007669"/>
    <property type="project" value="InterPro"/>
</dbReference>
<dbReference type="InterPro" id="IPR001431">
    <property type="entry name" value="Pept_M16_Zn_BS"/>
</dbReference>
<comment type="similarity">
    <text evidence="1 2">Belongs to the peptidase M16 family.</text>
</comment>
<evidence type="ECO:0000256" key="2">
    <source>
        <dbReference type="RuleBase" id="RU004447"/>
    </source>
</evidence>
<gene>
    <name evidence="6" type="ordered locus">RHA1_ro06734</name>
</gene>
<dbReference type="HOGENOM" id="CLU_009902_3_3_11"/>
<evidence type="ECO:0000259" key="5">
    <source>
        <dbReference type="Pfam" id="PF05193"/>
    </source>
</evidence>
<accession>Q0S1T0</accession>